<dbReference type="PANTHER" id="PTHR35605:SF1">
    <property type="entry name" value="ECP2 EFFECTOR PROTEIN DOMAIN-CONTAINING PROTEIN-RELATED"/>
    <property type="match status" value="1"/>
</dbReference>
<dbReference type="InterPro" id="IPR007110">
    <property type="entry name" value="Ig-like_dom"/>
</dbReference>
<keyword evidence="1" id="KW-0732">Signal</keyword>
<dbReference type="VEuPathDB" id="FungiDB:BO71DRAFT_174587"/>
<keyword evidence="4" id="KW-1185">Reference proteome</keyword>
<evidence type="ECO:0000259" key="2">
    <source>
        <dbReference type="PROSITE" id="PS50835"/>
    </source>
</evidence>
<dbReference type="PROSITE" id="PS50835">
    <property type="entry name" value="IG_LIKE"/>
    <property type="match status" value="1"/>
</dbReference>
<dbReference type="EMBL" id="KZ825836">
    <property type="protein sequence ID" value="PYH96552.1"/>
    <property type="molecule type" value="Genomic_DNA"/>
</dbReference>
<gene>
    <name evidence="3" type="ORF">BO71DRAFT_174587</name>
</gene>
<evidence type="ECO:0000313" key="4">
    <source>
        <dbReference type="Proteomes" id="UP000247810"/>
    </source>
</evidence>
<feature type="chain" id="PRO_5016315066" description="Ig-like domain-containing protein" evidence="1">
    <location>
        <begin position="20"/>
        <end position="195"/>
    </location>
</feature>
<evidence type="ECO:0000313" key="3">
    <source>
        <dbReference type="EMBL" id="PYH96552.1"/>
    </source>
</evidence>
<sequence length="195" mass="20705">MKSFTTILLGAFLSGTALAGSPSRTLANHTIVEMTYSGPITPGGQHIEFTGHSIQDIHSQILALNPDFKLNDPAASTTPATSKRSKEDSSIICDIPGRLSETATTDWIRSGISYLKGLDGNCGVTAGPAACARISCSYDSGIYLCNDNKKRLNVKCSKLAAYAEDIIEKCDGGEYVNGQEFDTDNFNIVVAGDVC</sequence>
<feature type="signal peptide" evidence="1">
    <location>
        <begin position="1"/>
        <end position="19"/>
    </location>
</feature>
<dbReference type="AlphaFoldDB" id="A0A319EXR4"/>
<feature type="domain" description="Ig-like" evidence="2">
    <location>
        <begin position="73"/>
        <end position="145"/>
    </location>
</feature>
<name>A0A319EXR4_9EURO</name>
<proteinExistence type="predicted"/>
<dbReference type="Proteomes" id="UP000247810">
    <property type="component" value="Unassembled WGS sequence"/>
</dbReference>
<dbReference type="PANTHER" id="PTHR35605">
    <property type="entry name" value="ECP2 EFFECTOR PROTEIN DOMAIN-CONTAINING PROTEIN-RELATED"/>
    <property type="match status" value="1"/>
</dbReference>
<evidence type="ECO:0000256" key="1">
    <source>
        <dbReference type="SAM" id="SignalP"/>
    </source>
</evidence>
<dbReference type="STRING" id="1448320.A0A319EXR4"/>
<reference evidence="3 4" key="1">
    <citation type="submission" date="2018-02" db="EMBL/GenBank/DDBJ databases">
        <title>The genomes of Aspergillus section Nigri reveals drivers in fungal speciation.</title>
        <authorList>
            <consortium name="DOE Joint Genome Institute"/>
            <person name="Vesth T.C."/>
            <person name="Nybo J."/>
            <person name="Theobald S."/>
            <person name="Brandl J."/>
            <person name="Frisvad J.C."/>
            <person name="Nielsen K.F."/>
            <person name="Lyhne E.K."/>
            <person name="Kogle M.E."/>
            <person name="Kuo A."/>
            <person name="Riley R."/>
            <person name="Clum A."/>
            <person name="Nolan M."/>
            <person name="Lipzen A."/>
            <person name="Salamov A."/>
            <person name="Henrissat B."/>
            <person name="Wiebenga A."/>
            <person name="De vries R.P."/>
            <person name="Grigoriev I.V."/>
            <person name="Mortensen U.H."/>
            <person name="Andersen M.R."/>
            <person name="Baker S.E."/>
        </authorList>
    </citation>
    <scope>NUCLEOTIDE SEQUENCE [LARGE SCALE GENOMIC DNA]</scope>
    <source>
        <strain evidence="3 4">CBS 707.79</strain>
    </source>
</reference>
<organism evidence="3 4">
    <name type="scientific">Aspergillus ellipticus CBS 707.79</name>
    <dbReference type="NCBI Taxonomy" id="1448320"/>
    <lineage>
        <taxon>Eukaryota</taxon>
        <taxon>Fungi</taxon>
        <taxon>Dikarya</taxon>
        <taxon>Ascomycota</taxon>
        <taxon>Pezizomycotina</taxon>
        <taxon>Eurotiomycetes</taxon>
        <taxon>Eurotiomycetidae</taxon>
        <taxon>Eurotiales</taxon>
        <taxon>Aspergillaceae</taxon>
        <taxon>Aspergillus</taxon>
        <taxon>Aspergillus subgen. Circumdati</taxon>
    </lineage>
</organism>
<protein>
    <recommendedName>
        <fullName evidence="2">Ig-like domain-containing protein</fullName>
    </recommendedName>
</protein>
<accession>A0A319EXR4</accession>
<dbReference type="OrthoDB" id="3552888at2759"/>